<dbReference type="AlphaFoldDB" id="A0A8H8RUW2"/>
<comment type="caution">
    <text evidence="2">The sequence shown here is derived from an EMBL/GenBank/DDBJ whole genome shotgun (WGS) entry which is preliminary data.</text>
</comment>
<proteinExistence type="predicted"/>
<evidence type="ECO:0000313" key="2">
    <source>
        <dbReference type="EMBL" id="TVY41055.1"/>
    </source>
</evidence>
<name>A0A8H8RUW2_9HELO</name>
<protein>
    <submittedName>
        <fullName evidence="2">Uncharacterized protein</fullName>
    </submittedName>
</protein>
<accession>A0A8H8RUW2</accession>
<dbReference type="Proteomes" id="UP000462212">
    <property type="component" value="Unassembled WGS sequence"/>
</dbReference>
<dbReference type="EMBL" id="QGMJ01000152">
    <property type="protein sequence ID" value="TVY41055.1"/>
    <property type="molecule type" value="Genomic_DNA"/>
</dbReference>
<feature type="non-terminal residue" evidence="2">
    <location>
        <position position="1"/>
    </location>
</feature>
<keyword evidence="3" id="KW-1185">Reference proteome</keyword>
<sequence>NRLAFPTNTIQLGSKSSVSSENIPIPKRAYISAEAMSSGRHGQGHGKRSHHSSSSRGSRRGTQSTAQLIDSLNTHRINTLTELRRIERVAAECTEEEDQQAFQGPMTSAWTYYVTSHQMLNELRNLTRNYPFSRDALDDAKWRVSNDPESNRSWNYAWLVLIKLKDDQMIDSYATIESAKPEMWGGRIPEAEEAQQLADCLAWEWHEALEQMLRHWENPPTTTGF</sequence>
<feature type="compositionally biased region" description="Basic residues" evidence="1">
    <location>
        <begin position="42"/>
        <end position="59"/>
    </location>
</feature>
<dbReference type="OrthoDB" id="4932428at2759"/>
<feature type="non-terminal residue" evidence="2">
    <location>
        <position position="225"/>
    </location>
</feature>
<organism evidence="2 3">
    <name type="scientific">Lachnellula subtilissima</name>
    <dbReference type="NCBI Taxonomy" id="602034"/>
    <lineage>
        <taxon>Eukaryota</taxon>
        <taxon>Fungi</taxon>
        <taxon>Dikarya</taxon>
        <taxon>Ascomycota</taxon>
        <taxon>Pezizomycotina</taxon>
        <taxon>Leotiomycetes</taxon>
        <taxon>Helotiales</taxon>
        <taxon>Lachnaceae</taxon>
        <taxon>Lachnellula</taxon>
    </lineage>
</organism>
<gene>
    <name evidence="2" type="ORF">LSUB1_G003361</name>
</gene>
<evidence type="ECO:0000256" key="1">
    <source>
        <dbReference type="SAM" id="MobiDB-lite"/>
    </source>
</evidence>
<reference evidence="2 3" key="1">
    <citation type="submission" date="2018-05" db="EMBL/GenBank/DDBJ databases">
        <title>Genome sequencing and assembly of the regulated plant pathogen Lachnellula willkommii and related sister species for the development of diagnostic species identification markers.</title>
        <authorList>
            <person name="Giroux E."/>
            <person name="Bilodeau G."/>
        </authorList>
    </citation>
    <scope>NUCLEOTIDE SEQUENCE [LARGE SCALE GENOMIC DNA]</scope>
    <source>
        <strain evidence="2 3">CBS 197.66</strain>
    </source>
</reference>
<feature type="region of interest" description="Disordered" evidence="1">
    <location>
        <begin position="36"/>
        <end position="70"/>
    </location>
</feature>
<evidence type="ECO:0000313" key="3">
    <source>
        <dbReference type="Proteomes" id="UP000462212"/>
    </source>
</evidence>